<proteinExistence type="predicted"/>
<dbReference type="EMBL" id="CP096246">
    <property type="protein sequence ID" value="WFG97063.1"/>
    <property type="molecule type" value="Genomic_DNA"/>
</dbReference>
<dbReference type="KEGG" id="sck:SCITRI_001636"/>
<organism evidence="2 6">
    <name type="scientific">Spiroplasma citri</name>
    <dbReference type="NCBI Taxonomy" id="2133"/>
    <lineage>
        <taxon>Bacteria</taxon>
        <taxon>Bacillati</taxon>
        <taxon>Mycoplasmatota</taxon>
        <taxon>Mollicutes</taxon>
        <taxon>Entomoplasmatales</taxon>
        <taxon>Spiroplasmataceae</taxon>
        <taxon>Spiroplasma</taxon>
    </lineage>
</organism>
<dbReference type="KEGG" id="sck:SCITRI_00662"/>
<evidence type="ECO:0000313" key="5">
    <source>
        <dbReference type="EMBL" id="WFG97063.1"/>
    </source>
</evidence>
<name>A0A1J0YZX2_SPICI</name>
<dbReference type="InterPro" id="IPR025272">
    <property type="entry name" value="SocA_Panacea"/>
</dbReference>
<dbReference type="Pfam" id="PF13274">
    <property type="entry name" value="SocA_Panacea"/>
    <property type="match status" value="1"/>
</dbReference>
<evidence type="ECO:0000313" key="2">
    <source>
        <dbReference type="EMBL" id="QIA68632.1"/>
    </source>
</evidence>
<dbReference type="EMBL" id="CP046368">
    <property type="protein sequence ID" value="QIA68632.1"/>
    <property type="molecule type" value="Genomic_DNA"/>
</dbReference>
<accession>A0A1J0YZX2</accession>
<gene>
    <name evidence="2" type="ORF">GL298_03355</name>
    <name evidence="3" type="ORF">GL298_08880</name>
    <name evidence="5" type="ORF">M0C40_03410</name>
    <name evidence="4" type="ORF">M0C40_08680</name>
</gene>
<dbReference type="EMBL" id="CP046368">
    <property type="protein sequence ID" value="QIA69558.1"/>
    <property type="molecule type" value="Genomic_DNA"/>
</dbReference>
<evidence type="ECO:0000313" key="7">
    <source>
        <dbReference type="Proteomes" id="UP001214629"/>
    </source>
</evidence>
<evidence type="ECO:0000313" key="6">
    <source>
        <dbReference type="Proteomes" id="UP000464735"/>
    </source>
</evidence>
<dbReference type="OrthoDB" id="9799173at2"/>
<evidence type="ECO:0000259" key="1">
    <source>
        <dbReference type="Pfam" id="PF13274"/>
    </source>
</evidence>
<dbReference type="Proteomes" id="UP001214629">
    <property type="component" value="Chromosome"/>
</dbReference>
<dbReference type="Proteomes" id="UP000464735">
    <property type="component" value="Chromosome"/>
</dbReference>
<reference evidence="2 6" key="1">
    <citation type="submission" date="2019-11" db="EMBL/GenBank/DDBJ databases">
        <title>Whole genome sequencing and comparative genomics analyses of five strains of Spiroplasma citri.</title>
        <authorList>
            <person name="Yokomi R."/>
            <person name="Chen J."/>
            <person name="Rattner R."/>
            <person name="Vidalakis G."/>
        </authorList>
    </citation>
    <scope>NUCLEOTIDE SEQUENCE [LARGE SCALE GENOMIC DNA]</scope>
    <source>
        <strain evidence="2 6">BR12</strain>
    </source>
</reference>
<protein>
    <submittedName>
        <fullName evidence="2">DUF4065 domain-containing protein</fullName>
    </submittedName>
</protein>
<evidence type="ECO:0000313" key="3">
    <source>
        <dbReference type="EMBL" id="QIA69558.1"/>
    </source>
</evidence>
<feature type="domain" description="Antitoxin SocA-like Panacea" evidence="1">
    <location>
        <begin position="41"/>
        <end position="143"/>
    </location>
</feature>
<dbReference type="GeneID" id="54239468"/>
<reference evidence="4 7" key="2">
    <citation type="submission" date="2022-04" db="EMBL/GenBank/DDBJ databases">
        <title>Whole genome of Spiroplasma citri.</title>
        <authorList>
            <person name="Khanchezar A."/>
            <person name="Izadpanah K."/>
            <person name="Taghavi M."/>
            <person name="Ghorbani A."/>
            <person name="Beven L."/>
        </authorList>
    </citation>
    <scope>NUCLEOTIDE SEQUENCE [LARGE SCALE GENOMIC DNA]</scope>
    <source>
        <strain evidence="4 7">D4</strain>
    </source>
</reference>
<evidence type="ECO:0000313" key="4">
    <source>
        <dbReference type="EMBL" id="WFG96150.1"/>
    </source>
</evidence>
<dbReference type="EMBL" id="CP096246">
    <property type="protein sequence ID" value="WFG96150.1"/>
    <property type="molecule type" value="Genomic_DNA"/>
</dbReference>
<sequence length="171" mass="20876">MKCKGIKIEDFLYLLLDENYKIQKKLEINNEEIFGMTNLQIQKLMYFIEGLFMAKFNKKIIKEKYKAWTYGPVLEELYFLLRKNGKSYIEKDNLENFNEIKIHEIEKKFTNEELEFIERVFIYFSKYSAFELVSLSHIEGPWKETKNNEEINNDKMLYYFQEKLNQIEQLI</sequence>
<dbReference type="RefSeq" id="WP_071937180.1">
    <property type="nucleotide sequence ID" value="NZ_CP013197.1"/>
</dbReference>
<keyword evidence="7" id="KW-1185">Reference proteome</keyword>
<dbReference type="AlphaFoldDB" id="A0A1J0YZX2"/>